<evidence type="ECO:0000313" key="3">
    <source>
        <dbReference type="Proteomes" id="UP001205337"/>
    </source>
</evidence>
<dbReference type="Proteomes" id="UP001205337">
    <property type="component" value="Unassembled WGS sequence"/>
</dbReference>
<dbReference type="EMBL" id="JANTHX010000008">
    <property type="protein sequence ID" value="MCS0500445.1"/>
    <property type="molecule type" value="Genomic_DNA"/>
</dbReference>
<proteinExistence type="predicted"/>
<accession>A0ABT1ZI93</accession>
<organism evidence="2 3">
    <name type="scientific">Protaetiibacter mangrovi</name>
    <dbReference type="NCBI Taxonomy" id="2970926"/>
    <lineage>
        <taxon>Bacteria</taxon>
        <taxon>Bacillati</taxon>
        <taxon>Actinomycetota</taxon>
        <taxon>Actinomycetes</taxon>
        <taxon>Micrococcales</taxon>
        <taxon>Microbacteriaceae</taxon>
        <taxon>Protaetiibacter</taxon>
    </lineage>
</organism>
<evidence type="ECO:0000313" key="2">
    <source>
        <dbReference type="EMBL" id="MCS0500445.1"/>
    </source>
</evidence>
<protein>
    <submittedName>
        <fullName evidence="2">Uncharacterized protein</fullName>
    </submittedName>
</protein>
<dbReference type="RefSeq" id="WP_258799611.1">
    <property type="nucleotide sequence ID" value="NZ_JANTHX010000008.1"/>
</dbReference>
<feature type="region of interest" description="Disordered" evidence="1">
    <location>
        <begin position="152"/>
        <end position="173"/>
    </location>
</feature>
<reference evidence="2 3" key="1">
    <citation type="submission" date="2022-08" db="EMBL/GenBank/DDBJ databases">
        <authorList>
            <person name="Li F."/>
        </authorList>
    </citation>
    <scope>NUCLEOTIDE SEQUENCE [LARGE SCALE GENOMIC DNA]</scope>
    <source>
        <strain evidence="2 3">10F1B-8-1</strain>
    </source>
</reference>
<name>A0ABT1ZI93_9MICO</name>
<keyword evidence="3" id="KW-1185">Reference proteome</keyword>
<evidence type="ECO:0000256" key="1">
    <source>
        <dbReference type="SAM" id="MobiDB-lite"/>
    </source>
</evidence>
<sequence length="364" mass="39743">MRTHILVAGVDWEFKGVDFQLIADNRRKHLTTLNRAKEPLRFLMMDVRGGKVTRVDVSYPGGKKTETATAVATFDPVTKASYTTFTDAAGLTHTTLKPGSWKVMSILDVYAAVRDIGANDPGTLRELSFFGHGWAGGVILVNTWDDREPELPVPSTGAGPMTVKVKLGPTQRNPNDKDSRMAYDFQAPTQDAAAVALFRAAFASDGYTWAWGCSFPPVHHHSMWAMEHAKGYASTGVRDDKVLTLDAVTKEDVDYLEGWLVAKLGPFPSRSTITLKFTYLKWAFCSINAASFGALFATGSGKPVRAALVGTYAEYDDPTDMMHVHTGFSAHVAFYKNYLGMTLDPEGRGYGVYPPGITCPAPTP</sequence>
<gene>
    <name evidence="2" type="ORF">NUH29_12890</name>
</gene>
<comment type="caution">
    <text evidence="2">The sequence shown here is derived from an EMBL/GenBank/DDBJ whole genome shotgun (WGS) entry which is preliminary data.</text>
</comment>